<dbReference type="Pfam" id="PF00015">
    <property type="entry name" value="MCPsignal"/>
    <property type="match status" value="1"/>
</dbReference>
<dbReference type="SMART" id="SM00283">
    <property type="entry name" value="MA"/>
    <property type="match status" value="1"/>
</dbReference>
<dbReference type="PROSITE" id="PS50111">
    <property type="entry name" value="CHEMOTAXIS_TRANSDUC_2"/>
    <property type="match status" value="1"/>
</dbReference>
<comment type="subcellular location">
    <subcellularLocation>
        <location evidence="1">Membrane</location>
    </subcellularLocation>
</comment>
<feature type="transmembrane region" description="Helical" evidence="4">
    <location>
        <begin position="275"/>
        <end position="295"/>
    </location>
</feature>
<sequence>MTAKTKILLLIGLLFTSIILLVSGVGFNNFKTASTENKTVKLDNQAFLISKALEQKIERYFDVLNVMANDIEIDETGLLNINKTIQSLHIIANNLGVLDAYITTKDARSYTHQNDGLEAGFNAKEKKREWYIRAFNSEDKIITSPYVSSYGNKVTTFAVPIKRNEKVLGVLALNIGINQITGFIQELAPENNIFVSRQDGYLLAAKEAGLIGKNIYDERPSYKEFKNKSISNHDYYLEGVEYTVSGVVIDSLNWTVWSWSSWDDINEASSKNLQVSLWIALIFIITSLYLTYLIIMKVMYRPIGGEPAEIEAIVKRIAQGELNSVAPLTGRETGIYSAIHTMVDNLKDIIKNINTSTRQLNISSVQMSESASRVNNSSGTQIKELELTSTALNKMVATVSEVARNTLYTSTVVNEADEKTTKGIHIVNDMNASISTLVEGITNVQQVICTLEKQVENIGYIIELIIDVSEKTSLLASNSIIEAAEVEGRRQDSAVSTGEVKDLANKTKDISVEIRSMLDRLQNESKNAIELIQINLDNAKLTVIKSRDANNILEEIRRSISIIQDMNDQIATSTEQQAVVVGEVNQCITGINNIAKTAFDGARNNTKRATELLNIAAALNKSVEVFKL</sequence>
<gene>
    <name evidence="6" type="ORF">V6255_07185</name>
</gene>
<keyword evidence="7" id="KW-1185">Reference proteome</keyword>
<keyword evidence="4" id="KW-0812">Transmembrane</keyword>
<comment type="caution">
    <text evidence="6">The sequence shown here is derived from an EMBL/GenBank/DDBJ whole genome shotgun (WGS) entry which is preliminary data.</text>
</comment>
<dbReference type="PANTHER" id="PTHR32089">
    <property type="entry name" value="METHYL-ACCEPTING CHEMOTAXIS PROTEIN MCPB"/>
    <property type="match status" value="1"/>
</dbReference>
<dbReference type="Proteomes" id="UP001366060">
    <property type="component" value="Unassembled WGS sequence"/>
</dbReference>
<feature type="domain" description="Methyl-accepting transducer" evidence="5">
    <location>
        <begin position="356"/>
        <end position="592"/>
    </location>
</feature>
<evidence type="ECO:0000313" key="6">
    <source>
        <dbReference type="EMBL" id="MEL0658925.1"/>
    </source>
</evidence>
<evidence type="ECO:0000313" key="7">
    <source>
        <dbReference type="Proteomes" id="UP001366060"/>
    </source>
</evidence>
<dbReference type="PANTHER" id="PTHR32089:SF112">
    <property type="entry name" value="LYSOZYME-LIKE PROTEIN-RELATED"/>
    <property type="match status" value="1"/>
</dbReference>
<dbReference type="Gene3D" id="3.30.450.20">
    <property type="entry name" value="PAS domain"/>
    <property type="match status" value="2"/>
</dbReference>
<dbReference type="Pfam" id="PF22673">
    <property type="entry name" value="MCP-like_PDC_1"/>
    <property type="match status" value="1"/>
</dbReference>
<protein>
    <submittedName>
        <fullName evidence="6">Methyl-accepting chemotaxis protein</fullName>
    </submittedName>
</protein>
<evidence type="ECO:0000256" key="3">
    <source>
        <dbReference type="PROSITE-ProRule" id="PRU00284"/>
    </source>
</evidence>
<name>A0ABU9HAM2_9GAMM</name>
<evidence type="ECO:0000256" key="4">
    <source>
        <dbReference type="SAM" id="Phobius"/>
    </source>
</evidence>
<dbReference type="CDD" id="cd18773">
    <property type="entry name" value="PDC1_HK_sensor"/>
    <property type="match status" value="1"/>
</dbReference>
<evidence type="ECO:0000256" key="1">
    <source>
        <dbReference type="ARBA" id="ARBA00004370"/>
    </source>
</evidence>
<dbReference type="SUPFAM" id="SSF58104">
    <property type="entry name" value="Methyl-accepting chemotaxis protein (MCP) signaling domain"/>
    <property type="match status" value="1"/>
</dbReference>
<dbReference type="Gene3D" id="1.10.287.950">
    <property type="entry name" value="Methyl-accepting chemotaxis protein"/>
    <property type="match status" value="1"/>
</dbReference>
<reference evidence="6 7" key="1">
    <citation type="submission" date="2024-02" db="EMBL/GenBank/DDBJ databases">
        <title>Bacteria isolated from the canopy kelp, Nereocystis luetkeana.</title>
        <authorList>
            <person name="Pfister C.A."/>
            <person name="Younker I.T."/>
            <person name="Light S.H."/>
        </authorList>
    </citation>
    <scope>NUCLEOTIDE SEQUENCE [LARGE SCALE GENOMIC DNA]</scope>
    <source>
        <strain evidence="6 7">TI.2.07</strain>
    </source>
</reference>
<accession>A0ABU9HAM2</accession>
<keyword evidence="4" id="KW-0472">Membrane</keyword>
<organism evidence="6 7">
    <name type="scientific">Psychromonas arctica</name>
    <dbReference type="NCBI Taxonomy" id="168275"/>
    <lineage>
        <taxon>Bacteria</taxon>
        <taxon>Pseudomonadati</taxon>
        <taxon>Pseudomonadota</taxon>
        <taxon>Gammaproteobacteria</taxon>
        <taxon>Alteromonadales</taxon>
        <taxon>Psychromonadaceae</taxon>
        <taxon>Psychromonas</taxon>
    </lineage>
</organism>
<evidence type="ECO:0000259" key="5">
    <source>
        <dbReference type="PROSITE" id="PS50111"/>
    </source>
</evidence>
<evidence type="ECO:0000256" key="2">
    <source>
        <dbReference type="ARBA" id="ARBA00023224"/>
    </source>
</evidence>
<proteinExistence type="predicted"/>
<dbReference type="RefSeq" id="WP_341627535.1">
    <property type="nucleotide sequence ID" value="NZ_JBAKBA010000012.1"/>
</dbReference>
<keyword evidence="2 3" id="KW-0807">Transducer</keyword>
<dbReference type="InterPro" id="IPR004089">
    <property type="entry name" value="MCPsignal_dom"/>
</dbReference>
<dbReference type="SUPFAM" id="SSF103190">
    <property type="entry name" value="Sensory domain-like"/>
    <property type="match status" value="1"/>
</dbReference>
<keyword evidence="4" id="KW-1133">Transmembrane helix</keyword>
<dbReference type="InterPro" id="IPR029151">
    <property type="entry name" value="Sensor-like_sf"/>
</dbReference>
<dbReference type="EMBL" id="JBAKBA010000012">
    <property type="protein sequence ID" value="MEL0658925.1"/>
    <property type="molecule type" value="Genomic_DNA"/>
</dbReference>